<keyword evidence="11" id="KW-1185">Reference proteome</keyword>
<evidence type="ECO:0000313" key="11">
    <source>
        <dbReference type="Proteomes" id="UP001556709"/>
    </source>
</evidence>
<proteinExistence type="inferred from homology"/>
<keyword evidence="4" id="KW-0997">Cell inner membrane</keyword>
<dbReference type="PANTHER" id="PTHR30574:SF1">
    <property type="entry name" value="SULPHUR TRANSPORT DOMAIN-CONTAINING PROTEIN"/>
    <property type="match status" value="1"/>
</dbReference>
<feature type="transmembrane region" description="Helical" evidence="9">
    <location>
        <begin position="21"/>
        <end position="38"/>
    </location>
</feature>
<feature type="transmembrane region" description="Helical" evidence="9">
    <location>
        <begin position="81"/>
        <end position="103"/>
    </location>
</feature>
<feature type="transmembrane region" description="Helical" evidence="9">
    <location>
        <begin position="377"/>
        <end position="396"/>
    </location>
</feature>
<comment type="subcellular location">
    <subcellularLocation>
        <location evidence="1">Cell inner membrane</location>
        <topology evidence="1">Multi-pass membrane protein</topology>
    </subcellularLocation>
</comment>
<keyword evidence="6 9" id="KW-1133">Transmembrane helix</keyword>
<dbReference type="Pfam" id="PF04143">
    <property type="entry name" value="Sulf_transp"/>
    <property type="match status" value="1"/>
</dbReference>
<feature type="transmembrane region" description="Helical" evidence="9">
    <location>
        <begin position="195"/>
        <end position="217"/>
    </location>
</feature>
<evidence type="ECO:0000256" key="3">
    <source>
        <dbReference type="ARBA" id="ARBA00022475"/>
    </source>
</evidence>
<feature type="transmembrane region" description="Helical" evidence="9">
    <location>
        <begin position="246"/>
        <end position="266"/>
    </location>
</feature>
<evidence type="ECO:0000313" key="10">
    <source>
        <dbReference type="EMBL" id="MEX0468188.1"/>
    </source>
</evidence>
<feature type="transmembrane region" description="Helical" evidence="9">
    <location>
        <begin position="155"/>
        <end position="175"/>
    </location>
</feature>
<organism evidence="10 11">
    <name type="scientific">Spiribacter pallidus</name>
    <dbReference type="NCBI Taxonomy" id="1987936"/>
    <lineage>
        <taxon>Bacteria</taxon>
        <taxon>Pseudomonadati</taxon>
        <taxon>Pseudomonadota</taxon>
        <taxon>Gammaproteobacteria</taxon>
        <taxon>Chromatiales</taxon>
        <taxon>Ectothiorhodospiraceae</taxon>
        <taxon>Spiribacter</taxon>
    </lineage>
</organism>
<keyword evidence="2" id="KW-0813">Transport</keyword>
<keyword evidence="3" id="KW-1003">Cell membrane</keyword>
<name>A0ABV3TAM5_9GAMM</name>
<feature type="transmembrane region" description="Helical" evidence="9">
    <location>
        <begin position="316"/>
        <end position="337"/>
    </location>
</feature>
<feature type="transmembrane region" description="Helical" evidence="9">
    <location>
        <begin position="44"/>
        <end position="60"/>
    </location>
</feature>
<evidence type="ECO:0000256" key="4">
    <source>
        <dbReference type="ARBA" id="ARBA00022519"/>
    </source>
</evidence>
<dbReference type="Proteomes" id="UP001556709">
    <property type="component" value="Unassembled WGS sequence"/>
</dbReference>
<dbReference type="EMBL" id="JBAKFM010000001">
    <property type="protein sequence ID" value="MEX0468188.1"/>
    <property type="molecule type" value="Genomic_DNA"/>
</dbReference>
<accession>A0ABV3TAM5</accession>
<evidence type="ECO:0000256" key="7">
    <source>
        <dbReference type="ARBA" id="ARBA00023136"/>
    </source>
</evidence>
<comment type="caution">
    <text evidence="10">The sequence shown here is derived from an EMBL/GenBank/DDBJ whole genome shotgun (WGS) entry which is preliminary data.</text>
</comment>
<dbReference type="PANTHER" id="PTHR30574">
    <property type="entry name" value="INNER MEMBRANE PROTEIN YEDE"/>
    <property type="match status" value="1"/>
</dbReference>
<evidence type="ECO:0000256" key="8">
    <source>
        <dbReference type="ARBA" id="ARBA00035655"/>
    </source>
</evidence>
<feature type="transmembrane region" description="Helical" evidence="9">
    <location>
        <begin position="349"/>
        <end position="371"/>
    </location>
</feature>
<protein>
    <submittedName>
        <fullName evidence="10">YeeE/YedE family protein</fullName>
    </submittedName>
</protein>
<comment type="similarity">
    <text evidence="8">Belongs to the TsuA/YedE (TC 9.B.102) family.</text>
</comment>
<dbReference type="InterPro" id="IPR007272">
    <property type="entry name" value="Sulf_transp_TsuA/YedE"/>
</dbReference>
<keyword evidence="5 9" id="KW-0812">Transmembrane</keyword>
<sequence length="409" mass="41904">MTYAAINTAPAHRRGGFISQTVAVAVALALIAGAWRLAGMGDSTLALSLLLGAGFGLCLQRSRFCFFCVTRDFLDHRDARGLLGIVAALAVGTLGYHLVFGLFLPDPGGGRLPPDAHIGPVSWVLAVAALVFGAGMALSGSCISAHLYRLGEGAVASVIALIGVLIGFGLGFLSWNHLYLAGIDQAPVLWLPAHLGYGGSVLVQLSGLGGLAVVLMIGHRRRQPAAPVDESLDNGGVAQKVLAERWPTYVGGLLIGALAVAAYLRVAPLGVTAELGSIARTLGNHAELIPARLQGLDGFSGCATIIKAGLLSTNGAFIVGLVMASLAAALTAGQFGLQPAPFGKSARHLAGGILMGWGAMTALGCTVGTLLSGIMAAALSGWVFAFFCLAGLWATWRVMGFLNRTSTRG</sequence>
<dbReference type="RefSeq" id="WP_367958309.1">
    <property type="nucleotide sequence ID" value="NZ_JBAKFH010000004.1"/>
</dbReference>
<feature type="transmembrane region" description="Helical" evidence="9">
    <location>
        <begin position="123"/>
        <end position="148"/>
    </location>
</feature>
<keyword evidence="7 9" id="KW-0472">Membrane</keyword>
<evidence type="ECO:0000256" key="2">
    <source>
        <dbReference type="ARBA" id="ARBA00022448"/>
    </source>
</evidence>
<evidence type="ECO:0000256" key="6">
    <source>
        <dbReference type="ARBA" id="ARBA00022989"/>
    </source>
</evidence>
<evidence type="ECO:0000256" key="1">
    <source>
        <dbReference type="ARBA" id="ARBA00004429"/>
    </source>
</evidence>
<gene>
    <name evidence="10" type="ORF">V6X73_00345</name>
</gene>
<reference evidence="10 11" key="1">
    <citation type="submission" date="2024-02" db="EMBL/GenBank/DDBJ databases">
        <title>New especies of Spiribacter isolated from saline water.</title>
        <authorList>
            <person name="Leon M.J."/>
            <person name="De La Haba R."/>
            <person name="Sanchez-Porro C."/>
            <person name="Ventosa A."/>
        </authorList>
    </citation>
    <scope>NUCLEOTIDE SEQUENCE [LARGE SCALE GENOMIC DNA]</scope>
    <source>
        <strain evidence="11">ag22IC6-390</strain>
    </source>
</reference>
<evidence type="ECO:0000256" key="5">
    <source>
        <dbReference type="ARBA" id="ARBA00022692"/>
    </source>
</evidence>
<evidence type="ECO:0000256" key="9">
    <source>
        <dbReference type="SAM" id="Phobius"/>
    </source>
</evidence>